<evidence type="ECO:0000313" key="5">
    <source>
        <dbReference type="Proteomes" id="UP000198856"/>
    </source>
</evidence>
<dbReference type="InterPro" id="IPR020845">
    <property type="entry name" value="AMP-binding_CS"/>
</dbReference>
<dbReference type="Pfam" id="PF00501">
    <property type="entry name" value="AMP-binding"/>
    <property type="match status" value="1"/>
</dbReference>
<keyword evidence="5" id="KW-1185">Reference proteome</keyword>
<dbReference type="GO" id="GO:0006631">
    <property type="term" value="P:fatty acid metabolic process"/>
    <property type="evidence" value="ECO:0007669"/>
    <property type="project" value="TreeGrafter"/>
</dbReference>
<dbReference type="Gene3D" id="3.40.50.12780">
    <property type="entry name" value="N-terminal domain of ligase-like"/>
    <property type="match status" value="1"/>
</dbReference>
<sequence length="498" mass="53319">MTPSVDWPIRSPLRVRTQTTPDRVAVRDPEQDVRLTYRDLAEAVARTADALSAHSTAWDDTPHDRPRVGYLSSPTASFVTTLYALWELGWTAVGLHTDLTDGELARNAELAELDTLVVGENHDAPAENLPCPTVGMSSVVESSPETDPGNPQPRWGPDETALVLFTSGTTGQPKGVRLTFRNLLASATASAFRLGVDPDDRWLCCLPVSHMGGLAPAVRTVYYGTTLVVQRKFGATEAARCLATEGITGVSLVPTQLKRLLGTDWTPPETLDTVLLGGAPATDDLLDRASDANVPVYPTYGMTETASQIATARPETVRQHRGSVGQPLQGTTVTVLASGEPVEPGTDGELVVDGPTVTPGYLDDAQTADAFGEYGFYTGDLGYRDRDGRLWVVGRVDEVINTGGELVSPAEVADVLSAQPRVADAAVVGVDDEEWGQRVVAVVVPADGADLDAESLREACREDLARHKVPKEIIFRESIPRTGSGTVERGAVRERFSD</sequence>
<evidence type="ECO:0000259" key="3">
    <source>
        <dbReference type="Pfam" id="PF13193"/>
    </source>
</evidence>
<proteinExistence type="predicted"/>
<dbReference type="SUPFAM" id="SSF56801">
    <property type="entry name" value="Acetyl-CoA synthetase-like"/>
    <property type="match status" value="1"/>
</dbReference>
<dbReference type="InterPro" id="IPR025110">
    <property type="entry name" value="AMP-bd_C"/>
</dbReference>
<dbReference type="AlphaFoldDB" id="A0A1G8W9P7"/>
<dbReference type="Pfam" id="PF13193">
    <property type="entry name" value="AMP-binding_C"/>
    <property type="match status" value="1"/>
</dbReference>
<dbReference type="EMBL" id="FNFC01000008">
    <property type="protein sequence ID" value="SDJ74866.1"/>
    <property type="molecule type" value="Genomic_DNA"/>
</dbReference>
<dbReference type="Proteomes" id="UP000198856">
    <property type="component" value="Unassembled WGS sequence"/>
</dbReference>
<gene>
    <name evidence="4" type="ORF">SAMN05216226_108150</name>
</gene>
<evidence type="ECO:0000259" key="2">
    <source>
        <dbReference type="Pfam" id="PF00501"/>
    </source>
</evidence>
<dbReference type="STRING" id="890420.SAMN05216226_108150"/>
<dbReference type="OrthoDB" id="35688at2157"/>
<dbReference type="PANTHER" id="PTHR43201">
    <property type="entry name" value="ACYL-COA SYNTHETASE"/>
    <property type="match status" value="1"/>
</dbReference>
<evidence type="ECO:0000256" key="1">
    <source>
        <dbReference type="SAM" id="MobiDB-lite"/>
    </source>
</evidence>
<dbReference type="Gene3D" id="3.30.300.30">
    <property type="match status" value="1"/>
</dbReference>
<evidence type="ECO:0000313" key="4">
    <source>
        <dbReference type="EMBL" id="SDJ74866.1"/>
    </source>
</evidence>
<dbReference type="InterPro" id="IPR042099">
    <property type="entry name" value="ANL_N_sf"/>
</dbReference>
<feature type="domain" description="AMP-dependent synthetase/ligase" evidence="2">
    <location>
        <begin position="16"/>
        <end position="362"/>
    </location>
</feature>
<feature type="region of interest" description="Disordered" evidence="1">
    <location>
        <begin position="124"/>
        <end position="156"/>
    </location>
</feature>
<dbReference type="InterPro" id="IPR000873">
    <property type="entry name" value="AMP-dep_synth/lig_dom"/>
</dbReference>
<feature type="domain" description="AMP-binding enzyme C-terminal" evidence="3">
    <location>
        <begin position="411"/>
        <end position="485"/>
    </location>
</feature>
<organism evidence="4 5">
    <name type="scientific">Halovenus aranensis</name>
    <dbReference type="NCBI Taxonomy" id="890420"/>
    <lineage>
        <taxon>Archaea</taxon>
        <taxon>Methanobacteriati</taxon>
        <taxon>Methanobacteriota</taxon>
        <taxon>Stenosarchaea group</taxon>
        <taxon>Halobacteria</taxon>
        <taxon>Halobacteriales</taxon>
        <taxon>Haloarculaceae</taxon>
        <taxon>Halovenus</taxon>
    </lineage>
</organism>
<dbReference type="InterPro" id="IPR045851">
    <property type="entry name" value="AMP-bd_C_sf"/>
</dbReference>
<dbReference type="PROSITE" id="PS00455">
    <property type="entry name" value="AMP_BINDING"/>
    <property type="match status" value="1"/>
</dbReference>
<reference evidence="4 5" key="1">
    <citation type="submission" date="2016-10" db="EMBL/GenBank/DDBJ databases">
        <authorList>
            <person name="de Groot N.N."/>
        </authorList>
    </citation>
    <scope>NUCLEOTIDE SEQUENCE [LARGE SCALE GENOMIC DNA]</scope>
    <source>
        <strain evidence="4 5">IBRC-M10015</strain>
    </source>
</reference>
<feature type="compositionally biased region" description="Polar residues" evidence="1">
    <location>
        <begin position="135"/>
        <end position="145"/>
    </location>
</feature>
<keyword evidence="4" id="KW-0436">Ligase</keyword>
<accession>A0A1G8W9P7</accession>
<dbReference type="GO" id="GO:0031956">
    <property type="term" value="F:medium-chain fatty acid-CoA ligase activity"/>
    <property type="evidence" value="ECO:0007669"/>
    <property type="project" value="TreeGrafter"/>
</dbReference>
<name>A0A1G8W9P7_9EURY</name>
<protein>
    <submittedName>
        <fullName evidence="4">O-succinylbenzoic acid--CoA ligase</fullName>
    </submittedName>
</protein>
<dbReference type="PANTHER" id="PTHR43201:SF32">
    <property type="entry name" value="2-SUCCINYLBENZOATE--COA LIGASE, CHLOROPLASTIC_PEROXISOMAL"/>
    <property type="match status" value="1"/>
</dbReference>